<dbReference type="SUPFAM" id="SSF47598">
    <property type="entry name" value="Ribbon-helix-helix"/>
    <property type="match status" value="1"/>
</dbReference>
<dbReference type="SUPFAM" id="SSF143100">
    <property type="entry name" value="TTHA1013/TTHA0281-like"/>
    <property type="match status" value="1"/>
</dbReference>
<dbReference type="InterPro" id="IPR008651">
    <property type="entry name" value="Uncharacterised_HicB"/>
</dbReference>
<proteinExistence type="predicted"/>
<dbReference type="Gene3D" id="3.30.160.250">
    <property type="match status" value="1"/>
</dbReference>
<name>A0AAI8SM60_MYCAV</name>
<evidence type="ECO:0000313" key="1">
    <source>
        <dbReference type="EMBL" id="BBN47743.1"/>
    </source>
</evidence>
<reference evidence="1 2" key="1">
    <citation type="submission" date="2019-09" db="EMBL/GenBank/DDBJ databases">
        <title>Complete genome sequence of Mycobacterium avium subsp. hominissuis strain JP-H-1.</title>
        <authorList>
            <person name="Kinoshita Y."/>
            <person name="Niwa H."/>
            <person name="Uchida-Fujii E."/>
            <person name="Nukada T."/>
        </authorList>
    </citation>
    <scope>NUCLEOTIDE SEQUENCE [LARGE SCALE GENOMIC DNA]</scope>
    <source>
        <strain evidence="1 2">JP-H-1</strain>
    </source>
</reference>
<dbReference type="InterPro" id="IPR010985">
    <property type="entry name" value="Ribbon_hlx_hlx"/>
</dbReference>
<dbReference type="GO" id="GO:0006355">
    <property type="term" value="P:regulation of DNA-templated transcription"/>
    <property type="evidence" value="ECO:0007669"/>
    <property type="project" value="InterPro"/>
</dbReference>
<dbReference type="InterPro" id="IPR035069">
    <property type="entry name" value="TTHA1013/TTHA0281-like"/>
</dbReference>
<protein>
    <submittedName>
        <fullName evidence="1">Antitoxin HicB</fullName>
    </submittedName>
</protein>
<dbReference type="Proteomes" id="UP000327362">
    <property type="component" value="Chromosome"/>
</dbReference>
<dbReference type="Gene3D" id="1.10.1220.10">
    <property type="entry name" value="Met repressor-like"/>
    <property type="match status" value="1"/>
</dbReference>
<dbReference type="AlphaFoldDB" id="A0AAI8SM60"/>
<organism evidence="1 2">
    <name type="scientific">Mycobacterium avium subsp. hominissuis</name>
    <dbReference type="NCBI Taxonomy" id="439334"/>
    <lineage>
        <taxon>Bacteria</taxon>
        <taxon>Bacillati</taxon>
        <taxon>Actinomycetota</taxon>
        <taxon>Actinomycetes</taxon>
        <taxon>Mycobacteriales</taxon>
        <taxon>Mycobacteriaceae</taxon>
        <taxon>Mycobacterium</taxon>
        <taxon>Mycobacterium avium complex (MAC)</taxon>
    </lineage>
</organism>
<gene>
    <name evidence="1" type="ORF">JPH1_22180</name>
</gene>
<dbReference type="EMBL" id="AP020326">
    <property type="protein sequence ID" value="BBN47743.1"/>
    <property type="molecule type" value="Genomic_DNA"/>
</dbReference>
<dbReference type="Pfam" id="PF05534">
    <property type="entry name" value="HicB"/>
    <property type="match status" value="1"/>
</dbReference>
<dbReference type="InterPro" id="IPR013321">
    <property type="entry name" value="Arc_rbn_hlx_hlx"/>
</dbReference>
<evidence type="ECO:0000313" key="2">
    <source>
        <dbReference type="Proteomes" id="UP000327362"/>
    </source>
</evidence>
<accession>A0AAI8SM60</accession>
<sequence length="133" mass="14949">MSDSRIRQRPCYQPGVNHYTYRVAWSPYLGEYVGTCLELPYVRRQGATAQEAMGAIEEAVDWYIASAESSGETLPTPMADRHYSGTIVVRTSPELHSRLAMEAAEQRVSMNQWVVQKLSGRRPSETFGLSGFD</sequence>